<dbReference type="InterPro" id="IPR027417">
    <property type="entry name" value="P-loop_NTPase"/>
</dbReference>
<gene>
    <name evidence="2" type="ORF">HAX54_004049</name>
</gene>
<dbReference type="Pfam" id="PF13086">
    <property type="entry name" value="AAA_11"/>
    <property type="match status" value="1"/>
</dbReference>
<proteinExistence type="predicted"/>
<organism evidence="2 3">
    <name type="scientific">Datura stramonium</name>
    <name type="common">Jimsonweed</name>
    <name type="synonym">Common thornapple</name>
    <dbReference type="NCBI Taxonomy" id="4076"/>
    <lineage>
        <taxon>Eukaryota</taxon>
        <taxon>Viridiplantae</taxon>
        <taxon>Streptophyta</taxon>
        <taxon>Embryophyta</taxon>
        <taxon>Tracheophyta</taxon>
        <taxon>Spermatophyta</taxon>
        <taxon>Magnoliopsida</taxon>
        <taxon>eudicotyledons</taxon>
        <taxon>Gunneridae</taxon>
        <taxon>Pentapetalae</taxon>
        <taxon>asterids</taxon>
        <taxon>lamiids</taxon>
        <taxon>Solanales</taxon>
        <taxon>Solanaceae</taxon>
        <taxon>Solanoideae</taxon>
        <taxon>Datureae</taxon>
        <taxon>Datura</taxon>
    </lineage>
</organism>
<dbReference type="Gene3D" id="3.40.50.300">
    <property type="entry name" value="P-loop containing nucleotide triphosphate hydrolases"/>
    <property type="match status" value="1"/>
</dbReference>
<evidence type="ECO:0000313" key="2">
    <source>
        <dbReference type="EMBL" id="MCD7466947.1"/>
    </source>
</evidence>
<dbReference type="EMBL" id="JACEIK010001182">
    <property type="protein sequence ID" value="MCD7466947.1"/>
    <property type="molecule type" value="Genomic_DNA"/>
</dbReference>
<feature type="domain" description="DNA2/NAM7 helicase helicase" evidence="1">
    <location>
        <begin position="116"/>
        <end position="212"/>
    </location>
</feature>
<evidence type="ECO:0000259" key="1">
    <source>
        <dbReference type="Pfam" id="PF13086"/>
    </source>
</evidence>
<protein>
    <recommendedName>
        <fullName evidence="1">DNA2/NAM7 helicase helicase domain-containing protein</fullName>
    </recommendedName>
</protein>
<dbReference type="InterPro" id="IPR041677">
    <property type="entry name" value="DNA2/NAM7_AAA_11"/>
</dbReference>
<name>A0ABS8T6D7_DATST</name>
<accession>A0ABS8T6D7</accession>
<sequence length="255" mass="28406">MVGKVEKREKDCKRRSSILLIREFQALSAIRGIPLLPVILNPTSYDHCKYYGSSRYWEDPSDCGHCQFVAFFLPSGLQRSSNGDLKSNGMSCTASRQRICQAAAVARAWQDAALAKQLNEDLENDKPMGNCSKRRILICAQSNAAVDELVSRITSEGLYGSDGTMYKPYIVRVGNVKTVHPNSLPFFIDTLVDHRIAEEKMNAIDSNTDADKGTLTFLRSNLEKLVDTIKCSEAKKELVYGMGILIQLFIGRRGS</sequence>
<evidence type="ECO:0000313" key="3">
    <source>
        <dbReference type="Proteomes" id="UP000823775"/>
    </source>
</evidence>
<comment type="caution">
    <text evidence="2">The sequence shown here is derived from an EMBL/GenBank/DDBJ whole genome shotgun (WGS) entry which is preliminary data.</text>
</comment>
<reference evidence="2 3" key="1">
    <citation type="journal article" date="2021" name="BMC Genomics">
        <title>Datura genome reveals duplications of psychoactive alkaloid biosynthetic genes and high mutation rate following tissue culture.</title>
        <authorList>
            <person name="Rajewski A."/>
            <person name="Carter-House D."/>
            <person name="Stajich J."/>
            <person name="Litt A."/>
        </authorList>
    </citation>
    <scope>NUCLEOTIDE SEQUENCE [LARGE SCALE GENOMIC DNA]</scope>
    <source>
        <strain evidence="2">AR-01</strain>
    </source>
</reference>
<keyword evidence="3" id="KW-1185">Reference proteome</keyword>
<dbReference type="Proteomes" id="UP000823775">
    <property type="component" value="Unassembled WGS sequence"/>
</dbReference>